<dbReference type="PANTHER" id="PTHR38815">
    <property type="entry name" value="HYPOTHETICAL MEMBRANE PROTEIN, CONSERVED, DUF373 FAMILY"/>
    <property type="match status" value="1"/>
</dbReference>
<name>A0A7C2YZ17_9CREN</name>
<sequence>MTGKKILLLIIDRDDDIEKSTNLKAPIVGRENVLKAAINFAKYSPEDSDLNVMFAGIQLLDRLKEQGLDAEIALVAGNESDPVKGDLRIKSDVEKLKNELNADGAIIVSDGTEDELVIPVIQSVIPILSVKRVVVEQMRGVEETYILLGKYLRKAIFEPRFSRIFLGVPGIILLSVVLLSFMGYLQYATLVIGVILGGAMIVRGFNLEEKIYEYWASSPIMFVSSTVATIFLIAGAVLFSYTISSSQTISSVGIAIENSAPIFGLSAFSILVGKGIVKLINRSIKVWRDILGMILTLIFIFAFMRLGDSLSTAKGTTNLDILRIALFDSGFLEILIVGIGIAGLLTVAITYLERKYLEK</sequence>
<keyword evidence="1" id="KW-0472">Membrane</keyword>
<keyword evidence="1" id="KW-1133">Transmembrane helix</keyword>
<feature type="transmembrane region" description="Helical" evidence="1">
    <location>
        <begin position="324"/>
        <end position="352"/>
    </location>
</feature>
<feature type="transmembrane region" description="Helical" evidence="1">
    <location>
        <begin position="187"/>
        <end position="207"/>
    </location>
</feature>
<evidence type="ECO:0000313" key="2">
    <source>
        <dbReference type="EMBL" id="HEU97333.1"/>
    </source>
</evidence>
<protein>
    <submittedName>
        <fullName evidence="2">DUF373 family protein</fullName>
    </submittedName>
</protein>
<feature type="transmembrane region" description="Helical" evidence="1">
    <location>
        <begin position="286"/>
        <end position="304"/>
    </location>
</feature>
<organism evidence="2">
    <name type="scientific">Fervidicoccus fontis</name>
    <dbReference type="NCBI Taxonomy" id="683846"/>
    <lineage>
        <taxon>Archaea</taxon>
        <taxon>Thermoproteota</taxon>
        <taxon>Thermoprotei</taxon>
        <taxon>Fervidicoccales</taxon>
        <taxon>Fervidicoccaceae</taxon>
        <taxon>Fervidicoccus</taxon>
    </lineage>
</organism>
<reference evidence="2" key="1">
    <citation type="journal article" date="2020" name="mSystems">
        <title>Genome- and Community-Level Interaction Insights into Carbon Utilization and Element Cycling Functions of Hydrothermarchaeota in Hydrothermal Sediment.</title>
        <authorList>
            <person name="Zhou Z."/>
            <person name="Liu Y."/>
            <person name="Xu W."/>
            <person name="Pan J."/>
            <person name="Luo Z.H."/>
            <person name="Li M."/>
        </authorList>
    </citation>
    <scope>NUCLEOTIDE SEQUENCE [LARGE SCALE GENOMIC DNA]</scope>
    <source>
        <strain evidence="2">SpSt-1259</strain>
    </source>
</reference>
<keyword evidence="1" id="KW-0812">Transmembrane</keyword>
<dbReference type="Proteomes" id="UP000885664">
    <property type="component" value="Unassembled WGS sequence"/>
</dbReference>
<dbReference type="InterPro" id="IPR007254">
    <property type="entry name" value="DUF373"/>
</dbReference>
<dbReference type="EMBL" id="DSFE01000014">
    <property type="protein sequence ID" value="HEU97333.1"/>
    <property type="molecule type" value="Genomic_DNA"/>
</dbReference>
<gene>
    <name evidence="2" type="ORF">ENO36_00555</name>
</gene>
<comment type="caution">
    <text evidence="2">The sequence shown here is derived from an EMBL/GenBank/DDBJ whole genome shotgun (WGS) entry which is preliminary data.</text>
</comment>
<dbReference type="Pfam" id="PF04123">
    <property type="entry name" value="DUF373"/>
    <property type="match status" value="1"/>
</dbReference>
<dbReference type="PANTHER" id="PTHR38815:SF1">
    <property type="entry name" value="DUF373 FAMILY PROTEIN"/>
    <property type="match status" value="1"/>
</dbReference>
<evidence type="ECO:0000256" key="1">
    <source>
        <dbReference type="SAM" id="Phobius"/>
    </source>
</evidence>
<dbReference type="AlphaFoldDB" id="A0A7C2YZ17"/>
<feature type="transmembrane region" description="Helical" evidence="1">
    <location>
        <begin position="219"/>
        <end position="239"/>
    </location>
</feature>
<feature type="transmembrane region" description="Helical" evidence="1">
    <location>
        <begin position="161"/>
        <end position="181"/>
    </location>
</feature>
<feature type="transmembrane region" description="Helical" evidence="1">
    <location>
        <begin position="259"/>
        <end position="277"/>
    </location>
</feature>
<accession>A0A7C2YZ17</accession>
<proteinExistence type="predicted"/>